<dbReference type="SUPFAM" id="SSF46785">
    <property type="entry name" value="Winged helix' DNA-binding domain"/>
    <property type="match status" value="1"/>
</dbReference>
<evidence type="ECO:0000256" key="3">
    <source>
        <dbReference type="ARBA" id="ARBA00023163"/>
    </source>
</evidence>
<sequence length="225" mass="25114">MRHSQDAAHVRPSLETEIATAIQEGILDGEWKPGDRLVEMELAQKFGVSQGTIRGALKYLQADGLIEHRPRRGNFVITVSEEDIRDISLMRDILESAAAQLASDRITDVGRARLMAVVEDMRLASDNRQRRKLLELDLRFHRTVVEIAGSRMLLDIYKRLEGPALLFLLLADEFYEESQVIVDLHEPLLAAICSGDSARAHDLARRHTDQDAIRLTGPLSGGQAG</sequence>
<evidence type="ECO:0000256" key="1">
    <source>
        <dbReference type="ARBA" id="ARBA00023015"/>
    </source>
</evidence>
<dbReference type="CDD" id="cd07377">
    <property type="entry name" value="WHTH_GntR"/>
    <property type="match status" value="1"/>
</dbReference>
<proteinExistence type="predicted"/>
<evidence type="ECO:0000259" key="4">
    <source>
        <dbReference type="PROSITE" id="PS50949"/>
    </source>
</evidence>
<keyword evidence="2" id="KW-0238">DNA-binding</keyword>
<evidence type="ECO:0000313" key="5">
    <source>
        <dbReference type="EMBL" id="MCB5411282.1"/>
    </source>
</evidence>
<dbReference type="Pfam" id="PF07729">
    <property type="entry name" value="FCD"/>
    <property type="match status" value="1"/>
</dbReference>
<dbReference type="InterPro" id="IPR011711">
    <property type="entry name" value="GntR_C"/>
</dbReference>
<name>A0ABS8CPH8_9RHOB</name>
<dbReference type="InterPro" id="IPR000524">
    <property type="entry name" value="Tscrpt_reg_HTH_GntR"/>
</dbReference>
<dbReference type="SUPFAM" id="SSF48008">
    <property type="entry name" value="GntR ligand-binding domain-like"/>
    <property type="match status" value="1"/>
</dbReference>
<dbReference type="PANTHER" id="PTHR43537:SF45">
    <property type="entry name" value="GNTR FAMILY REGULATORY PROTEIN"/>
    <property type="match status" value="1"/>
</dbReference>
<dbReference type="EMBL" id="JACDXX010000014">
    <property type="protein sequence ID" value="MCB5411282.1"/>
    <property type="molecule type" value="Genomic_DNA"/>
</dbReference>
<gene>
    <name evidence="5" type="ORF">H0485_14915</name>
</gene>
<dbReference type="InterPro" id="IPR008920">
    <property type="entry name" value="TF_FadR/GntR_C"/>
</dbReference>
<dbReference type="PANTHER" id="PTHR43537">
    <property type="entry name" value="TRANSCRIPTIONAL REGULATOR, GNTR FAMILY"/>
    <property type="match status" value="1"/>
</dbReference>
<dbReference type="RefSeq" id="WP_226936753.1">
    <property type="nucleotide sequence ID" value="NZ_JACDXX010000014.1"/>
</dbReference>
<comment type="caution">
    <text evidence="5">The sequence shown here is derived from an EMBL/GenBank/DDBJ whole genome shotgun (WGS) entry which is preliminary data.</text>
</comment>
<keyword evidence="6" id="KW-1185">Reference proteome</keyword>
<feature type="domain" description="HTH gntR-type" evidence="4">
    <location>
        <begin position="12"/>
        <end position="79"/>
    </location>
</feature>
<keyword evidence="3" id="KW-0804">Transcription</keyword>
<dbReference type="InterPro" id="IPR036390">
    <property type="entry name" value="WH_DNA-bd_sf"/>
</dbReference>
<dbReference type="Gene3D" id="1.20.120.530">
    <property type="entry name" value="GntR ligand-binding domain-like"/>
    <property type="match status" value="1"/>
</dbReference>
<protein>
    <submittedName>
        <fullName evidence="5">GntR family transcriptional regulator</fullName>
    </submittedName>
</protein>
<dbReference type="SMART" id="SM00345">
    <property type="entry name" value="HTH_GNTR"/>
    <property type="match status" value="1"/>
</dbReference>
<organism evidence="5 6">
    <name type="scientific">Pseudogemmobacter faecipullorum</name>
    <dbReference type="NCBI Taxonomy" id="2755041"/>
    <lineage>
        <taxon>Bacteria</taxon>
        <taxon>Pseudomonadati</taxon>
        <taxon>Pseudomonadota</taxon>
        <taxon>Alphaproteobacteria</taxon>
        <taxon>Rhodobacterales</taxon>
        <taxon>Paracoccaceae</taxon>
        <taxon>Pseudogemmobacter</taxon>
    </lineage>
</organism>
<accession>A0ABS8CPH8</accession>
<dbReference type="Gene3D" id="1.10.10.10">
    <property type="entry name" value="Winged helix-like DNA-binding domain superfamily/Winged helix DNA-binding domain"/>
    <property type="match status" value="1"/>
</dbReference>
<dbReference type="PROSITE" id="PS50949">
    <property type="entry name" value="HTH_GNTR"/>
    <property type="match status" value="1"/>
</dbReference>
<dbReference type="Pfam" id="PF00392">
    <property type="entry name" value="GntR"/>
    <property type="match status" value="1"/>
</dbReference>
<dbReference type="Proteomes" id="UP001198571">
    <property type="component" value="Unassembled WGS sequence"/>
</dbReference>
<keyword evidence="1" id="KW-0805">Transcription regulation</keyword>
<evidence type="ECO:0000256" key="2">
    <source>
        <dbReference type="ARBA" id="ARBA00023125"/>
    </source>
</evidence>
<dbReference type="SMART" id="SM00895">
    <property type="entry name" value="FCD"/>
    <property type="match status" value="1"/>
</dbReference>
<reference evidence="5 6" key="1">
    <citation type="submission" date="2020-07" db="EMBL/GenBank/DDBJ databases">
        <title>Pseudogemmobacter sp. nov., isolated from poultry manure in Taiwan.</title>
        <authorList>
            <person name="Lin S.-Y."/>
            <person name="Tang Y.-S."/>
            <person name="Young C.-C."/>
        </authorList>
    </citation>
    <scope>NUCLEOTIDE SEQUENCE [LARGE SCALE GENOMIC DNA]</scope>
    <source>
        <strain evidence="5 6">CC-YST710</strain>
    </source>
</reference>
<dbReference type="InterPro" id="IPR036388">
    <property type="entry name" value="WH-like_DNA-bd_sf"/>
</dbReference>
<evidence type="ECO:0000313" key="6">
    <source>
        <dbReference type="Proteomes" id="UP001198571"/>
    </source>
</evidence>